<dbReference type="InterPro" id="IPR002301">
    <property type="entry name" value="Ile-tRNA-ligase"/>
</dbReference>
<evidence type="ECO:0000256" key="10">
    <source>
        <dbReference type="HAMAP-Rule" id="MF_02003"/>
    </source>
</evidence>
<comment type="domain">
    <text evidence="10">IleRS has two distinct active sites: one for aminoacylation and one for editing. The misactivated valine is translocated from the active site to the editing site, which sterically excludes the correctly activated isoleucine. The single editing site contains two valyl binding pockets, one specific for each substrate (Val-AMP or Val-tRNA(Ile)).</text>
</comment>
<dbReference type="InterPro" id="IPR023586">
    <property type="entry name" value="Ile-tRNA-ligase_type2"/>
</dbReference>
<dbReference type="InterPro" id="IPR013155">
    <property type="entry name" value="M/V/L/I-tRNA-synth_anticd-bd"/>
</dbReference>
<evidence type="ECO:0000259" key="11">
    <source>
        <dbReference type="Pfam" id="PF00133"/>
    </source>
</evidence>
<dbReference type="Gene3D" id="3.40.50.620">
    <property type="entry name" value="HUPs"/>
    <property type="match status" value="2"/>
</dbReference>
<dbReference type="Pfam" id="PF00133">
    <property type="entry name" value="tRNA-synt_1"/>
    <property type="match status" value="1"/>
</dbReference>
<comment type="similarity">
    <text evidence="1 10">Belongs to the class-I aminoacyl-tRNA synthetase family. IleS type 2 subfamily.</text>
</comment>
<dbReference type="InterPro" id="IPR009008">
    <property type="entry name" value="Val/Leu/Ile-tRNA-synth_edit"/>
</dbReference>
<evidence type="ECO:0000256" key="5">
    <source>
        <dbReference type="ARBA" id="ARBA00022840"/>
    </source>
</evidence>
<dbReference type="PANTHER" id="PTHR42780">
    <property type="entry name" value="SOLEUCYL-TRNA SYNTHETASE"/>
    <property type="match status" value="1"/>
</dbReference>
<evidence type="ECO:0000313" key="13">
    <source>
        <dbReference type="EMBL" id="MCA9756293.1"/>
    </source>
</evidence>
<evidence type="ECO:0000259" key="12">
    <source>
        <dbReference type="Pfam" id="PF08264"/>
    </source>
</evidence>
<reference evidence="13" key="1">
    <citation type="submission" date="2020-04" db="EMBL/GenBank/DDBJ databases">
        <authorList>
            <person name="Zhang T."/>
        </authorList>
    </citation>
    <scope>NUCLEOTIDE SEQUENCE</scope>
    <source>
        <strain evidence="13">HKST-UBA02</strain>
    </source>
</reference>
<dbReference type="GO" id="GO:0000049">
    <property type="term" value="F:tRNA binding"/>
    <property type="evidence" value="ECO:0007669"/>
    <property type="project" value="InterPro"/>
</dbReference>
<organism evidence="13 14">
    <name type="scientific">Eiseniibacteriota bacterium</name>
    <dbReference type="NCBI Taxonomy" id="2212470"/>
    <lineage>
        <taxon>Bacteria</taxon>
        <taxon>Candidatus Eiseniibacteriota</taxon>
    </lineage>
</organism>
<dbReference type="AlphaFoldDB" id="A0A956SFG8"/>
<feature type="domain" description="Aminoacyl-tRNA synthetase class Ia" evidence="11">
    <location>
        <begin position="19"/>
        <end position="635"/>
    </location>
</feature>
<keyword evidence="6 10" id="KW-0648">Protein biosynthesis</keyword>
<comment type="cofactor">
    <cofactor evidence="10">
        <name>Zn(2+)</name>
        <dbReference type="ChEBI" id="CHEBI:29105"/>
    </cofactor>
</comment>
<dbReference type="HAMAP" id="MF_02003">
    <property type="entry name" value="Ile_tRNA_synth_type2"/>
    <property type="match status" value="1"/>
</dbReference>
<comment type="catalytic activity">
    <reaction evidence="9 10">
        <text>tRNA(Ile) + L-isoleucine + ATP = L-isoleucyl-tRNA(Ile) + AMP + diphosphate</text>
        <dbReference type="Rhea" id="RHEA:11060"/>
        <dbReference type="Rhea" id="RHEA-COMP:9666"/>
        <dbReference type="Rhea" id="RHEA-COMP:9695"/>
        <dbReference type="ChEBI" id="CHEBI:30616"/>
        <dbReference type="ChEBI" id="CHEBI:33019"/>
        <dbReference type="ChEBI" id="CHEBI:58045"/>
        <dbReference type="ChEBI" id="CHEBI:78442"/>
        <dbReference type="ChEBI" id="CHEBI:78528"/>
        <dbReference type="ChEBI" id="CHEBI:456215"/>
        <dbReference type="EC" id="6.1.1.5"/>
    </reaction>
</comment>
<dbReference type="Pfam" id="PF19302">
    <property type="entry name" value="DUF5915"/>
    <property type="match status" value="1"/>
</dbReference>
<keyword evidence="10" id="KW-0479">Metal-binding</keyword>
<feature type="short sequence motif" description="'HIGH' region" evidence="10">
    <location>
        <begin position="49"/>
        <end position="59"/>
    </location>
</feature>
<comment type="subunit">
    <text evidence="10">Monomer.</text>
</comment>
<reference evidence="13" key="2">
    <citation type="journal article" date="2021" name="Microbiome">
        <title>Successional dynamics and alternative stable states in a saline activated sludge microbial community over 9 years.</title>
        <authorList>
            <person name="Wang Y."/>
            <person name="Ye J."/>
            <person name="Ju F."/>
            <person name="Liu L."/>
            <person name="Boyd J.A."/>
            <person name="Deng Y."/>
            <person name="Parks D.H."/>
            <person name="Jiang X."/>
            <person name="Yin X."/>
            <person name="Woodcroft B.J."/>
            <person name="Tyson G.W."/>
            <person name="Hugenholtz P."/>
            <person name="Polz M.F."/>
            <person name="Zhang T."/>
        </authorList>
    </citation>
    <scope>NUCLEOTIDE SEQUENCE</scope>
    <source>
        <strain evidence="13">HKST-UBA02</strain>
    </source>
</reference>
<protein>
    <recommendedName>
        <fullName evidence="10">Isoleucine--tRNA ligase</fullName>
        <ecNumber evidence="10">6.1.1.5</ecNumber>
    </recommendedName>
    <alternativeName>
        <fullName evidence="10">Isoleucyl-tRNA synthetase</fullName>
        <shortName evidence="10">IleRS</shortName>
    </alternativeName>
</protein>
<evidence type="ECO:0000256" key="6">
    <source>
        <dbReference type="ARBA" id="ARBA00022917"/>
    </source>
</evidence>
<comment type="caution">
    <text evidence="13">The sequence shown here is derived from an EMBL/GenBank/DDBJ whole genome shotgun (WGS) entry which is preliminary data.</text>
</comment>
<dbReference type="EMBL" id="JAGQHS010000048">
    <property type="protein sequence ID" value="MCA9756293.1"/>
    <property type="molecule type" value="Genomic_DNA"/>
</dbReference>
<dbReference type="SUPFAM" id="SSF52374">
    <property type="entry name" value="Nucleotidylyl transferase"/>
    <property type="match status" value="1"/>
</dbReference>
<dbReference type="GO" id="GO:0005737">
    <property type="term" value="C:cytoplasm"/>
    <property type="evidence" value="ECO:0007669"/>
    <property type="project" value="UniProtKB-SubCell"/>
</dbReference>
<comment type="function">
    <text evidence="8 10">Catalyzes the attachment of isoleucine to tRNA(Ile). As IleRS can inadvertently accommodate and process structurally similar amino acids such as valine, to avoid such errors it has two additional distinct tRNA(Ile)-dependent editing activities. One activity is designated as 'pretransfer' editing and involves the hydrolysis of activated Val-AMP. The other activity is designated 'posttransfer' editing and involves deacylation of mischarged Val-tRNA(Ile).</text>
</comment>
<sequence length="1050" mass="120533">MKTAKPPQTIHFPEMEARVLRFWKEGKIFERSIEEKDPSATWAFYDGPPFATGLPHYGHLLPGTIKDVVPRYWAMRGKRIERRFGWDCHGLPVEFEMEKTLELNGRKEIEEYGVDRFNEACRGIVLRYTAEWREIVERLGRWVDFDNDYKTMTPEFMESVWAVFKKLWDKGLIYEDKKVLPYSTRITTPLSNFEANLNYQDVQDPSITVKMAVKGEPGRFLLIWTTTPWTLAANLAIAAHPEFQYVEIREKESGERHILLEKLLGALYKKQGADAYEVLAHFQGSDLEGMEYEQLIPAFEGKLPEGAFRVRLAEFVTDDTGTGLVHIAPGFGEDDFNLGRAHGLDPLDHLDDEGVVTAAAPTLKGLYFKDADKEVIRDLKERGLLYKQETYAHSYPFCYRSDTPLIYRAISTWFVRVTEFKDELIANNQQIHWVPEHIRDGRFGKWLDNARDWAISRNRFWGNPIPIWRNEDTGEAICIGSRAELEELAGHPVPDIHKHYLDPIVLRSPKTGAELRRIPHVLDCWFESGSMPYAQQHYPFSVTDEEFAEIFPAEFIAEGLDQTRGWFYTLLVLSTALEKGPAFRNVVVNGIVLAEDGRKMSKRLKNYPDASQVFDEFGADTLRIYLLQSGAVRGEDLRFSTEGLKEMTRKVLIPFWNAYSFFATYASVDGWDPTTDYTETRSHDLDRWISIKLETLKQRTHEEMEQYHLSKTVPPLLEFIDYLTNWYIRRSRRRFWKSENDGDKREAYSTLYRVLVDLSKLAAPFIPFLAEEIYAKLRLGHPLAECDSVHLESYPEARELTQEELDLEYAMDLTRAVVDLGRELREKVKIKNRQPLSRLYVGTVHPDDKDRLAPLLGIVQEEINVKTVEFHPFAEMAHWSVKPNFKLLGKELGARMKEFQGAAQNLSDSQVFELLDGGSVEILEEPRSKEAFAIELQPNQEFGHPCHASGAIVVALDTELSDELREEGLSRELINRVQRLRKDSGFDVDDRVRVAVAAPEELVAAFTRFQELIESETLSSLLLGDGTGAANASDETIDGSSVKIGIEKEA</sequence>
<accession>A0A956SFG8</accession>
<evidence type="ECO:0000256" key="3">
    <source>
        <dbReference type="ARBA" id="ARBA00022598"/>
    </source>
</evidence>
<evidence type="ECO:0000256" key="4">
    <source>
        <dbReference type="ARBA" id="ARBA00022741"/>
    </source>
</evidence>
<dbReference type="GO" id="GO:0006428">
    <property type="term" value="P:isoleucyl-tRNA aminoacylation"/>
    <property type="evidence" value="ECO:0007669"/>
    <property type="project" value="UniProtKB-UniRule"/>
</dbReference>
<dbReference type="InterPro" id="IPR002300">
    <property type="entry name" value="aa-tRNA-synth_Ia"/>
</dbReference>
<dbReference type="SUPFAM" id="SSF47323">
    <property type="entry name" value="Anticodon-binding domain of a subclass of class I aminoacyl-tRNA synthetases"/>
    <property type="match status" value="1"/>
</dbReference>
<evidence type="ECO:0000256" key="2">
    <source>
        <dbReference type="ARBA" id="ARBA00022490"/>
    </source>
</evidence>
<dbReference type="EC" id="6.1.1.5" evidence="10"/>
<evidence type="ECO:0000256" key="7">
    <source>
        <dbReference type="ARBA" id="ARBA00023146"/>
    </source>
</evidence>
<keyword evidence="7 10" id="KW-0030">Aminoacyl-tRNA synthetase</keyword>
<dbReference type="CDD" id="cd07961">
    <property type="entry name" value="Anticodon_Ia_Ile_ABEc"/>
    <property type="match status" value="1"/>
</dbReference>
<dbReference type="FunFam" id="3.40.50.620:FF:000133">
    <property type="entry name" value="Isoleucyl-tRNA synthetase, cytoplasmic"/>
    <property type="match status" value="1"/>
</dbReference>
<dbReference type="InterPro" id="IPR001412">
    <property type="entry name" value="aa-tRNA-synth_I_CS"/>
</dbReference>
<comment type="subcellular location">
    <subcellularLocation>
        <location evidence="10">Cytoplasm</location>
    </subcellularLocation>
</comment>
<evidence type="ECO:0000256" key="9">
    <source>
        <dbReference type="ARBA" id="ARBA00048359"/>
    </source>
</evidence>
<dbReference type="Pfam" id="PF08264">
    <property type="entry name" value="Anticodon_1"/>
    <property type="match status" value="1"/>
</dbReference>
<dbReference type="PANTHER" id="PTHR42780:SF1">
    <property type="entry name" value="ISOLEUCINE--TRNA LIGASE, CYTOPLASMIC"/>
    <property type="match status" value="1"/>
</dbReference>
<evidence type="ECO:0000313" key="14">
    <source>
        <dbReference type="Proteomes" id="UP000739538"/>
    </source>
</evidence>
<feature type="domain" description="Methionyl/Valyl/Leucyl/Isoleucyl-tRNA synthetase anticodon-binding" evidence="12">
    <location>
        <begin position="686"/>
        <end position="837"/>
    </location>
</feature>
<feature type="short sequence motif" description="'KMSKS' region" evidence="10">
    <location>
        <begin position="599"/>
        <end position="603"/>
    </location>
</feature>
<dbReference type="InterPro" id="IPR009080">
    <property type="entry name" value="tRNAsynth_Ia_anticodon-bd"/>
</dbReference>
<keyword evidence="3 10" id="KW-0436">Ligase</keyword>
<gene>
    <name evidence="10" type="primary">ileS</name>
    <name evidence="13" type="ORF">KDA27_10875</name>
</gene>
<keyword evidence="4 10" id="KW-0547">Nucleotide-binding</keyword>
<dbReference type="InterPro" id="IPR014729">
    <property type="entry name" value="Rossmann-like_a/b/a_fold"/>
</dbReference>
<dbReference type="Gene3D" id="1.10.730.10">
    <property type="entry name" value="Isoleucyl-tRNA Synthetase, Domain 1"/>
    <property type="match status" value="1"/>
</dbReference>
<proteinExistence type="inferred from homology"/>
<dbReference type="GO" id="GO:0004822">
    <property type="term" value="F:isoleucine-tRNA ligase activity"/>
    <property type="evidence" value="ECO:0007669"/>
    <property type="project" value="UniProtKB-UniRule"/>
</dbReference>
<dbReference type="CDD" id="cd00818">
    <property type="entry name" value="IleRS_core"/>
    <property type="match status" value="1"/>
</dbReference>
<keyword evidence="2 10" id="KW-0963">Cytoplasm</keyword>
<dbReference type="NCBIfam" id="TIGR00392">
    <property type="entry name" value="ileS"/>
    <property type="match status" value="1"/>
</dbReference>
<dbReference type="GO" id="GO:0002161">
    <property type="term" value="F:aminoacyl-tRNA deacylase activity"/>
    <property type="evidence" value="ECO:0007669"/>
    <property type="project" value="InterPro"/>
</dbReference>
<dbReference type="InterPro" id="IPR033709">
    <property type="entry name" value="Anticodon_Ile_ABEc"/>
</dbReference>
<keyword evidence="10" id="KW-0862">Zinc</keyword>
<feature type="binding site" evidence="10">
    <location>
        <position position="602"/>
    </location>
    <ligand>
        <name>ATP</name>
        <dbReference type="ChEBI" id="CHEBI:30616"/>
    </ligand>
</feature>
<dbReference type="FunFam" id="3.40.50.620:FF:000023">
    <property type="entry name" value="Isoleucyl-tRNA synthetase,cytoplasmic"/>
    <property type="match status" value="1"/>
</dbReference>
<name>A0A956SFG8_UNCEI</name>
<keyword evidence="5 10" id="KW-0067">ATP-binding</keyword>
<dbReference type="SUPFAM" id="SSF50677">
    <property type="entry name" value="ValRS/IleRS/LeuRS editing domain"/>
    <property type="match status" value="1"/>
</dbReference>
<dbReference type="GO" id="GO:0008270">
    <property type="term" value="F:zinc ion binding"/>
    <property type="evidence" value="ECO:0007669"/>
    <property type="project" value="UniProtKB-UniRule"/>
</dbReference>
<dbReference type="Proteomes" id="UP000739538">
    <property type="component" value="Unassembled WGS sequence"/>
</dbReference>
<dbReference type="PROSITE" id="PS00178">
    <property type="entry name" value="AA_TRNA_LIGASE_I"/>
    <property type="match status" value="1"/>
</dbReference>
<dbReference type="PRINTS" id="PR00984">
    <property type="entry name" value="TRNASYNTHILE"/>
</dbReference>
<evidence type="ECO:0000256" key="1">
    <source>
        <dbReference type="ARBA" id="ARBA00007078"/>
    </source>
</evidence>
<dbReference type="GO" id="GO:0005524">
    <property type="term" value="F:ATP binding"/>
    <property type="evidence" value="ECO:0007669"/>
    <property type="project" value="UniProtKB-UniRule"/>
</dbReference>
<evidence type="ECO:0000256" key="8">
    <source>
        <dbReference type="ARBA" id="ARBA00025217"/>
    </source>
</evidence>